<dbReference type="VEuPathDB" id="FungiDB:FGRAMPH1_01G11171"/>
<dbReference type="InParanoid" id="A0A0E0S1L3"/>
<reference evidence="2 3" key="2">
    <citation type="journal article" date="2010" name="Nature">
        <title>Comparative genomics reveals mobile pathogenicity chromosomes in Fusarium.</title>
        <authorList>
            <person name="Ma L.J."/>
            <person name="van der Does H.C."/>
            <person name="Borkovich K.A."/>
            <person name="Coleman J.J."/>
            <person name="Daboussi M.J."/>
            <person name="Di Pietro A."/>
            <person name="Dufresne M."/>
            <person name="Freitag M."/>
            <person name="Grabherr M."/>
            <person name="Henrissat B."/>
            <person name="Houterman P.M."/>
            <person name="Kang S."/>
            <person name="Shim W.B."/>
            <person name="Woloshuk C."/>
            <person name="Xie X."/>
            <person name="Xu J.R."/>
            <person name="Antoniw J."/>
            <person name="Baker S.E."/>
            <person name="Bluhm B.H."/>
            <person name="Breakspear A."/>
            <person name="Brown D.W."/>
            <person name="Butchko R.A."/>
            <person name="Chapman S."/>
            <person name="Coulson R."/>
            <person name="Coutinho P.M."/>
            <person name="Danchin E.G."/>
            <person name="Diener A."/>
            <person name="Gale L.R."/>
            <person name="Gardiner D.M."/>
            <person name="Goff S."/>
            <person name="Hammond-Kosack K.E."/>
            <person name="Hilburn K."/>
            <person name="Hua-Van A."/>
            <person name="Jonkers W."/>
            <person name="Kazan K."/>
            <person name="Kodira C.D."/>
            <person name="Koehrsen M."/>
            <person name="Kumar L."/>
            <person name="Lee Y.H."/>
            <person name="Li L."/>
            <person name="Manners J.M."/>
            <person name="Miranda-Saavedra D."/>
            <person name="Mukherjee M."/>
            <person name="Park G."/>
            <person name="Park J."/>
            <person name="Park S.Y."/>
            <person name="Proctor R.H."/>
            <person name="Regev A."/>
            <person name="Ruiz-Roldan M.C."/>
            <person name="Sain D."/>
            <person name="Sakthikumar S."/>
            <person name="Sykes S."/>
            <person name="Schwartz D.C."/>
            <person name="Turgeon B.G."/>
            <person name="Wapinski I."/>
            <person name="Yoder O."/>
            <person name="Young S."/>
            <person name="Zeng Q."/>
            <person name="Zhou S."/>
            <person name="Galagan J."/>
            <person name="Cuomo C.A."/>
            <person name="Kistler H.C."/>
            <person name="Rep M."/>
        </authorList>
    </citation>
    <scope>GENOME REANNOTATION</scope>
    <source>
        <strain evidence="3">ATCC MYA-4620 / CBS 123657 / FGSC 9075 / NRRL 31084 / PH-1</strain>
        <strain evidence="2">PH-1 / ATCC MYA-4620 / FGSC 9075 / NRRL 31084</strain>
    </source>
</reference>
<dbReference type="EnsemblFungi" id="CEF77388">
    <property type="protein sequence ID" value="CEF77388"/>
    <property type="gene ID" value="FGRRES_20154"/>
</dbReference>
<evidence type="ECO:0000313" key="1">
    <source>
        <dbReference type="EMBL" id="CEF77388.1"/>
    </source>
</evidence>
<gene>
    <name evidence="1" type="ORF">FGRAMPH1_01T11171</name>
</gene>
<name>A0A0E0S1L3_GIBZE</name>
<reference evidence="1 3" key="4">
    <citation type="journal article" date="2015" name="BMC Genomics">
        <title>The completed genome sequence of the pathogenic ascomycete fungus Fusarium graminearum.</title>
        <authorList>
            <person name="King R."/>
            <person name="Urban M."/>
            <person name="Hammond-Kosack M.C."/>
            <person name="Hassani-Pak K."/>
            <person name="Hammond-Kosack K.E."/>
        </authorList>
    </citation>
    <scope>NUCLEOTIDE SEQUENCE [LARGE SCALE GENOMIC DNA]</scope>
    <source>
        <strain evidence="3">ATCC MYA-4620 / CBS 123657 / FGSC 9075 / NRRL 31084 / PH-1</strain>
        <strain evidence="1">PH-1</strain>
    </source>
</reference>
<reference key="3">
    <citation type="submission" date="2014-02" db="EMBL/GenBank/DDBJ databases">
        <title>A revised Fusarium graminearum genomic reference sequence using whole shotgun re-sequencing.</title>
        <authorList>
            <person name="King R."/>
            <person name="Urban M."/>
            <person name="Hassani-Pak K."/>
            <person name="Hammond-Kosack K."/>
        </authorList>
    </citation>
    <scope>NUCLEOTIDE SEQUENCE</scope>
    <source>
        <strain>PH-1</strain>
    </source>
</reference>
<dbReference type="EMBL" id="HG970333">
    <property type="protein sequence ID" value="CEF77388.1"/>
    <property type="molecule type" value="Genomic_DNA"/>
</dbReference>
<accession>A0A0E0S1L3</accession>
<evidence type="ECO:0000313" key="3">
    <source>
        <dbReference type="Proteomes" id="UP000070720"/>
    </source>
</evidence>
<reference evidence="2" key="5">
    <citation type="submission" date="2017-01" db="UniProtKB">
        <authorList>
            <consortium name="EnsemblFungi"/>
        </authorList>
    </citation>
    <scope>IDENTIFICATION</scope>
    <source>
        <strain evidence="2">PH-1 / ATCC MYA-4620 / FGSC 9075 / NRRL 31084</strain>
    </source>
</reference>
<evidence type="ECO:0000313" key="2">
    <source>
        <dbReference type="EnsemblFungi" id="CEF77388"/>
    </source>
</evidence>
<protein>
    <submittedName>
        <fullName evidence="1">Chromosome 2, complete genome</fullName>
    </submittedName>
</protein>
<sequence length="41" mass="4415">MGRERRLLDPPYPALQDALAGIKALRGGSTSCQQGSSREPM</sequence>
<dbReference type="AlphaFoldDB" id="A0A0E0S1L3"/>
<organism evidence="2">
    <name type="scientific">Gibberella zeae (strain ATCC MYA-4620 / CBS 123657 / FGSC 9075 / NRRL 31084 / PH-1)</name>
    <name type="common">Wheat head blight fungus</name>
    <name type="synonym">Fusarium graminearum</name>
    <dbReference type="NCBI Taxonomy" id="229533"/>
    <lineage>
        <taxon>Eukaryota</taxon>
        <taxon>Fungi</taxon>
        <taxon>Dikarya</taxon>
        <taxon>Ascomycota</taxon>
        <taxon>Pezizomycotina</taxon>
        <taxon>Sordariomycetes</taxon>
        <taxon>Hypocreomycetidae</taxon>
        <taxon>Hypocreales</taxon>
        <taxon>Nectriaceae</taxon>
        <taxon>Fusarium</taxon>
    </lineage>
</organism>
<reference evidence="2 3" key="1">
    <citation type="journal article" date="2007" name="Science">
        <title>The Fusarium graminearum genome reveals a link between localized polymorphism and pathogen specialization.</title>
        <authorList>
            <person name="Cuomo C.A."/>
            <person name="Gueldener U."/>
            <person name="Xu J.-R."/>
            <person name="Trail F."/>
            <person name="Turgeon B.G."/>
            <person name="Di Pietro A."/>
            <person name="Walton J.D."/>
            <person name="Ma L.-J."/>
            <person name="Baker S.E."/>
            <person name="Rep M."/>
            <person name="Adam G."/>
            <person name="Antoniw J."/>
            <person name="Baldwin T."/>
            <person name="Calvo S.E."/>
            <person name="Chang Y.-L."/>
            <person name="DeCaprio D."/>
            <person name="Gale L.R."/>
            <person name="Gnerre S."/>
            <person name="Goswami R.S."/>
            <person name="Hammond-Kosack K."/>
            <person name="Harris L.J."/>
            <person name="Hilburn K."/>
            <person name="Kennell J.C."/>
            <person name="Kroken S."/>
            <person name="Magnuson J.K."/>
            <person name="Mannhaupt G."/>
            <person name="Mauceli E.W."/>
            <person name="Mewes H.-W."/>
            <person name="Mitterbauer R."/>
            <person name="Muehlbauer G."/>
            <person name="Muensterkoetter M."/>
            <person name="Nelson D."/>
            <person name="O'Donnell K."/>
            <person name="Ouellet T."/>
            <person name="Qi W."/>
            <person name="Quesneville H."/>
            <person name="Roncero M.I.G."/>
            <person name="Seong K.-Y."/>
            <person name="Tetko I.V."/>
            <person name="Urban M."/>
            <person name="Waalwijk C."/>
            <person name="Ward T.J."/>
            <person name="Yao J."/>
            <person name="Birren B.W."/>
            <person name="Kistler H.C."/>
        </authorList>
    </citation>
    <scope>NUCLEOTIDE SEQUENCE [LARGE SCALE GENOMIC DNA]</scope>
    <source>
        <strain evidence="3">ATCC MYA-4620 / CBS 123657 / FGSC 9075 / NRRL 31084 / PH-1</strain>
        <strain evidence="2">PH-1 / ATCC MYA-4620 / FGSC 9075 / NRRL 31084</strain>
    </source>
</reference>
<keyword evidence="3" id="KW-1185">Reference proteome</keyword>
<proteinExistence type="predicted"/>
<dbReference type="Proteomes" id="UP000070720">
    <property type="component" value="Chromosome 2"/>
</dbReference>